<name>B9RAK5_RICCO</name>
<keyword evidence="2" id="KW-0560">Oxidoreductase</keyword>
<dbReference type="AlphaFoldDB" id="B9RAK5"/>
<keyword evidence="3" id="KW-1133">Transmembrane helix</keyword>
<evidence type="ECO:0000256" key="3">
    <source>
        <dbReference type="SAM" id="Phobius"/>
    </source>
</evidence>
<keyword evidence="3" id="KW-0472">Membrane</keyword>
<keyword evidence="5" id="KW-1185">Reference proteome</keyword>
<dbReference type="Gene3D" id="3.40.50.720">
    <property type="entry name" value="NAD(P)-binding Rossmann-like Domain"/>
    <property type="match status" value="1"/>
</dbReference>
<dbReference type="PRINTS" id="PR00081">
    <property type="entry name" value="GDHRDH"/>
</dbReference>
<dbReference type="PANTHER" id="PTHR24320">
    <property type="entry name" value="RETINOL DEHYDROGENASE"/>
    <property type="match status" value="1"/>
</dbReference>
<dbReference type="eggNOG" id="KOG1208">
    <property type="taxonomic scope" value="Eukaryota"/>
</dbReference>
<comment type="similarity">
    <text evidence="1">Belongs to the short-chain dehydrogenases/reductases (SDR) family.</text>
</comment>
<dbReference type="SUPFAM" id="SSF51735">
    <property type="entry name" value="NAD(P)-binding Rossmann-fold domains"/>
    <property type="match status" value="1"/>
</dbReference>
<keyword evidence="3" id="KW-0812">Transmembrane</keyword>
<gene>
    <name evidence="4" type="ORF">RCOM_1506950</name>
</gene>
<dbReference type="GO" id="GO:0016491">
    <property type="term" value="F:oxidoreductase activity"/>
    <property type="evidence" value="ECO:0007669"/>
    <property type="project" value="UniProtKB-KW"/>
</dbReference>
<evidence type="ECO:0000256" key="2">
    <source>
        <dbReference type="ARBA" id="ARBA00023002"/>
    </source>
</evidence>
<evidence type="ECO:0000256" key="1">
    <source>
        <dbReference type="ARBA" id="ARBA00006484"/>
    </source>
</evidence>
<organism evidence="4 5">
    <name type="scientific">Ricinus communis</name>
    <name type="common">Castor bean</name>
    <dbReference type="NCBI Taxonomy" id="3988"/>
    <lineage>
        <taxon>Eukaryota</taxon>
        <taxon>Viridiplantae</taxon>
        <taxon>Streptophyta</taxon>
        <taxon>Embryophyta</taxon>
        <taxon>Tracheophyta</taxon>
        <taxon>Spermatophyta</taxon>
        <taxon>Magnoliopsida</taxon>
        <taxon>eudicotyledons</taxon>
        <taxon>Gunneridae</taxon>
        <taxon>Pentapetalae</taxon>
        <taxon>rosids</taxon>
        <taxon>fabids</taxon>
        <taxon>Malpighiales</taxon>
        <taxon>Euphorbiaceae</taxon>
        <taxon>Acalyphoideae</taxon>
        <taxon>Acalypheae</taxon>
        <taxon>Ricinus</taxon>
    </lineage>
</organism>
<dbReference type="InParanoid" id="B9RAK5"/>
<proteinExistence type="inferred from homology"/>
<feature type="transmembrane region" description="Helical" evidence="3">
    <location>
        <begin position="17"/>
        <end position="37"/>
    </location>
</feature>
<protein>
    <submittedName>
        <fullName evidence="4">Short-chain dehydrogenase, putative</fullName>
    </submittedName>
</protein>
<accession>B9RAK5</accession>
<dbReference type="Pfam" id="PF00106">
    <property type="entry name" value="adh_short"/>
    <property type="match status" value="1"/>
</dbReference>
<dbReference type="InterPro" id="IPR002347">
    <property type="entry name" value="SDR_fam"/>
</dbReference>
<evidence type="ECO:0000313" key="5">
    <source>
        <dbReference type="Proteomes" id="UP000008311"/>
    </source>
</evidence>
<dbReference type="Proteomes" id="UP000008311">
    <property type="component" value="Unassembled WGS sequence"/>
</dbReference>
<dbReference type="STRING" id="3988.B9RAK5"/>
<dbReference type="InterPro" id="IPR036291">
    <property type="entry name" value="NAD(P)-bd_dom_sf"/>
</dbReference>
<dbReference type="EMBL" id="EQ973773">
    <property type="protein sequence ID" value="EEF51832.1"/>
    <property type="molecule type" value="Genomic_DNA"/>
</dbReference>
<evidence type="ECO:0000313" key="4">
    <source>
        <dbReference type="EMBL" id="EEF51832.1"/>
    </source>
</evidence>
<reference evidence="5" key="1">
    <citation type="journal article" date="2010" name="Nat. Biotechnol.">
        <title>Draft genome sequence of the oilseed species Ricinus communis.</title>
        <authorList>
            <person name="Chan A.P."/>
            <person name="Crabtree J."/>
            <person name="Zhao Q."/>
            <person name="Lorenzi H."/>
            <person name="Orvis J."/>
            <person name="Puiu D."/>
            <person name="Melake-Berhan A."/>
            <person name="Jones K.M."/>
            <person name="Redman J."/>
            <person name="Chen G."/>
            <person name="Cahoon E.B."/>
            <person name="Gedil M."/>
            <person name="Stanke M."/>
            <person name="Haas B.J."/>
            <person name="Wortman J.R."/>
            <person name="Fraser-Liggett C.M."/>
            <person name="Ravel J."/>
            <person name="Rabinowicz P.D."/>
        </authorList>
    </citation>
    <scope>NUCLEOTIDE SEQUENCE [LARGE SCALE GENOMIC DNA]</scope>
    <source>
        <strain evidence="5">cv. Hale</strain>
    </source>
</reference>
<sequence length="369" mass="41465">MASELKETLHFIVSLEFWRMAIFWTISLIASYFELYFQNMFGRSSHPYPHCFPPTSGIARPLCVITGATSGLGEAAAYALSREGFFVVLAGRSSKLLSKTVERINKQNRDAQVKAFEVDLTSFQSIIKFKGSLEKWLLDSDMHSSIQLLINNAGILATSQRLTTEGYDEMMVTNYVGLFSLTKLLLPLLRNSPIESRIVNVTSFTHRSVFNVQVDKETVSGKCFSTYKFYPYAHIYEYSKLCILLFSYELHRQLRLMDESCHVSVNAADPGVVKTNIMREVPFCLSSVAFIVLKLLGLLQLPDNGVSSILDAALAPPETSAVYFFGGKGRILKSSALSRDISLAEKLWTTSCDIFENLKLNSKEKRQFS</sequence>
<dbReference type="FunCoup" id="B9RAK5">
    <property type="interactions" value="119"/>
</dbReference>
<dbReference type="PANTHER" id="PTHR24320:SF227">
    <property type="entry name" value="RETINOL DEHYDROGENASE 11"/>
    <property type="match status" value="1"/>
</dbReference>